<evidence type="ECO:0000256" key="4">
    <source>
        <dbReference type="ARBA" id="ARBA00022685"/>
    </source>
</evidence>
<keyword evidence="14" id="KW-0325">Glycoprotein</keyword>
<protein>
    <recommendedName>
        <fullName evidence="21">Cadherin domain-containing protein</fullName>
    </recommendedName>
</protein>
<evidence type="ECO:0000256" key="3">
    <source>
        <dbReference type="ARBA" id="ARBA00022475"/>
    </source>
</evidence>
<dbReference type="OrthoDB" id="8961010at2759"/>
<feature type="domain" description="Cadherin" evidence="21">
    <location>
        <begin position="63"/>
        <end position="144"/>
    </location>
</feature>
<dbReference type="PROSITE" id="PS00232">
    <property type="entry name" value="CADHERIN_1"/>
    <property type="match status" value="2"/>
</dbReference>
<dbReference type="EMBL" id="JAFJMO010000009">
    <property type="protein sequence ID" value="KAJ8267895.1"/>
    <property type="molecule type" value="Genomic_DNA"/>
</dbReference>
<keyword evidence="10 16" id="KW-0130">Cell adhesion</keyword>
<accession>A0A9Q1HWM1</accession>
<evidence type="ECO:0000256" key="7">
    <source>
        <dbReference type="ARBA" id="ARBA00022729"/>
    </source>
</evidence>
<dbReference type="FunFam" id="2.60.40.60:FF:000083">
    <property type="entry name" value="Desmoglein 1"/>
    <property type="match status" value="1"/>
</dbReference>
<evidence type="ECO:0000313" key="23">
    <source>
        <dbReference type="Proteomes" id="UP001152803"/>
    </source>
</evidence>
<evidence type="ECO:0000256" key="18">
    <source>
        <dbReference type="SAM" id="MobiDB-lite"/>
    </source>
</evidence>
<evidence type="ECO:0000256" key="8">
    <source>
        <dbReference type="ARBA" id="ARBA00022737"/>
    </source>
</evidence>
<dbReference type="GO" id="GO:0030057">
    <property type="term" value="C:desmosome"/>
    <property type="evidence" value="ECO:0007669"/>
    <property type="project" value="UniProtKB-SubCell"/>
</dbReference>
<dbReference type="InterPro" id="IPR000233">
    <property type="entry name" value="Cadherin_Y-type_LIR"/>
</dbReference>
<dbReference type="GO" id="GO:0007156">
    <property type="term" value="P:homophilic cell adhesion via plasma membrane adhesion molecules"/>
    <property type="evidence" value="ECO:0007669"/>
    <property type="project" value="InterPro"/>
</dbReference>
<evidence type="ECO:0000256" key="1">
    <source>
        <dbReference type="ARBA" id="ARBA00004251"/>
    </source>
</evidence>
<evidence type="ECO:0000259" key="21">
    <source>
        <dbReference type="PROSITE" id="PS50268"/>
    </source>
</evidence>
<comment type="function">
    <text evidence="17">A component of desmosome cell-cell junctions which are required for positive regulation of cellular adhesion. Involved in the interaction of plaque proteins and intermediate filaments mediating cell-cell adhesion.</text>
</comment>
<keyword evidence="23" id="KW-1185">Reference proteome</keyword>
<dbReference type="InterPro" id="IPR002126">
    <property type="entry name" value="Cadherin-like_dom"/>
</dbReference>
<keyword evidence="4" id="KW-0165">Cleavage on pair of basic residues</keyword>
<evidence type="ECO:0000256" key="13">
    <source>
        <dbReference type="ARBA" id="ARBA00023136"/>
    </source>
</evidence>
<keyword evidence="8" id="KW-0677">Repeat</keyword>
<feature type="domain" description="Cadherin" evidence="21">
    <location>
        <begin position="256"/>
        <end position="371"/>
    </location>
</feature>
<comment type="subcellular location">
    <subcellularLocation>
        <location evidence="2">Cell junction</location>
        <location evidence="2">Desmosome</location>
    </subcellularLocation>
    <subcellularLocation>
        <location evidence="1 16">Cell membrane</location>
        <topology evidence="1 16">Single-pass type I membrane protein</topology>
    </subcellularLocation>
</comment>
<dbReference type="InterPro" id="IPR027397">
    <property type="entry name" value="Catenin-bd_sf"/>
</dbReference>
<dbReference type="InterPro" id="IPR015919">
    <property type="entry name" value="Cadherin-like_sf"/>
</dbReference>
<dbReference type="Pfam" id="PF00028">
    <property type="entry name" value="Cadherin"/>
    <property type="match status" value="4"/>
</dbReference>
<evidence type="ECO:0000313" key="22">
    <source>
        <dbReference type="EMBL" id="KAJ8267895.1"/>
    </source>
</evidence>
<sequence>MSPIFHAGIYLLLLHMLTVLIVKVDTEGIIKLQRQKREWIIPPRRLKENVDYRHQVIAKIRSDEETRTSIRYSLTGHGADKEPFGLFVVDAQNGEVRVTQILDREKTAVYKLQGMAKFANGSQAERNVDLRIVVEDQNDNDPVFSIIEAGAVSELSQTGTFVMRITATDADDPQTANGQVTYSILEQIPGDRSMFYLIKETGEIYVQQSTLDREMHTSYTLKVIGTDMKGEKGGRMSTATVSINILDVNDNVPTLEKSHYEGSVEENTVNVEVMRIKAEDLDLINTDSWRTVFSIVSGNEAGYFAITTDEKTNEGVVTLIKSLDYEQLKEVNLRVAMCNKAAYHSSVVLAQGGSSYPIKIKVKNQPEGPRFSPVTKAVSISENSKVVYTHTVIATYAAIDGDTLVAAENVRYAKLRDPANWLIIDEKTAEIKLNQVPDRESKYLINGTYIAEIICITNDIPAKTATGTIFLEVEDFNDHCPTLTSPTQTLCSYDAALLVSAEDGDADPNGPPFRFRVIPEGTKQEWTVEPANDNTSVILRANEKLWPGWYQVQLDVRDQQGQACDEPQVLEVMVCTCEDEGVKACKERSVPSATFGAPGLGFLLLALLLLLLVPLLLLFCTCGGKEFMMIPFDTKQHLIEYHSERPGEDKEVPLLKVPTEVDSPIQMQHAENIGAGQTMGGAEGVGLAGAAGAGFEEAMGAGFGGSMGAGSMGAGFGGSFGAGFGGADAGYMSWGYSEGMQGSGTKGRYSRYDDFSRGAWDGIALTEDYLEDYYTQKANCAEGLTGQLQDGMRIYEYEGQESPVGSVGCCSFIDADNNLDFLNDLGPKFKTLAEICRGSAIEIDSSTTASAGAVHFGSMSSSSSTTTHTEIAAKTTLTASQAPPVSAVESVIKEMSYTASAAPAPVPRVQVTESVLASGSAYLVQPTPMVYAATPVLQTTRYILEPPALGGTLLLTDRPGSAQGVYVVNEAPRAGEMVLLREQVGASAGAGSLNEGLVLVEQHRVLGDAEAGRGHTLLRVGSPGSASQNLLLVESHMTMESQLEHPQVAMESGHQQVLQQGQSPSASQNPLLEVGTGSLQGGQSQASQNSPAGEEGTSCDSQEETAELQVAAPAGAHRLVRQKKQISFTERSVQEITISSEQIPISAPPLALPGLYSAPIL</sequence>
<feature type="signal peptide" evidence="20">
    <location>
        <begin position="1"/>
        <end position="26"/>
    </location>
</feature>
<keyword evidence="13 19" id="KW-0472">Membrane</keyword>
<keyword evidence="6" id="KW-0479">Metal-binding</keyword>
<evidence type="ECO:0000256" key="2">
    <source>
        <dbReference type="ARBA" id="ARBA00004568"/>
    </source>
</evidence>
<feature type="transmembrane region" description="Helical" evidence="19">
    <location>
        <begin position="595"/>
        <end position="619"/>
    </location>
</feature>
<dbReference type="FunFam" id="4.10.900.10:FF:000003">
    <property type="entry name" value="Desmoglein 1"/>
    <property type="match status" value="1"/>
</dbReference>
<proteinExistence type="predicted"/>
<evidence type="ECO:0000256" key="16">
    <source>
        <dbReference type="RuleBase" id="RU003318"/>
    </source>
</evidence>
<dbReference type="GO" id="GO:0005509">
    <property type="term" value="F:calcium ion binding"/>
    <property type="evidence" value="ECO:0007669"/>
    <property type="project" value="UniProtKB-UniRule"/>
</dbReference>
<evidence type="ECO:0000256" key="20">
    <source>
        <dbReference type="SAM" id="SignalP"/>
    </source>
</evidence>
<keyword evidence="11" id="KW-0965">Cell junction</keyword>
<feature type="chain" id="PRO_5040482800" description="Cadherin domain-containing protein" evidence="20">
    <location>
        <begin position="27"/>
        <end position="1161"/>
    </location>
</feature>
<keyword evidence="7 20" id="KW-0732">Signal</keyword>
<dbReference type="AlphaFoldDB" id="A0A9Q1HWM1"/>
<dbReference type="FunFam" id="2.60.40.60:FF:000011">
    <property type="entry name" value="Cadherin 1"/>
    <property type="match status" value="1"/>
</dbReference>
<evidence type="ECO:0000256" key="5">
    <source>
        <dbReference type="ARBA" id="ARBA00022692"/>
    </source>
</evidence>
<reference evidence="22" key="1">
    <citation type="journal article" date="2023" name="Science">
        <title>Genome structures resolve the early diversification of teleost fishes.</title>
        <authorList>
            <person name="Parey E."/>
            <person name="Louis A."/>
            <person name="Montfort J."/>
            <person name="Bouchez O."/>
            <person name="Roques C."/>
            <person name="Iampietro C."/>
            <person name="Lluch J."/>
            <person name="Castinel A."/>
            <person name="Donnadieu C."/>
            <person name="Desvignes T."/>
            <person name="Floi Bucao C."/>
            <person name="Jouanno E."/>
            <person name="Wen M."/>
            <person name="Mejri S."/>
            <person name="Dirks R."/>
            <person name="Jansen H."/>
            <person name="Henkel C."/>
            <person name="Chen W.J."/>
            <person name="Zahm M."/>
            <person name="Cabau C."/>
            <person name="Klopp C."/>
            <person name="Thompson A.W."/>
            <person name="Robinson-Rechavi M."/>
            <person name="Braasch I."/>
            <person name="Lecointre G."/>
            <person name="Bobe J."/>
            <person name="Postlethwait J.H."/>
            <person name="Berthelot C."/>
            <person name="Roest Crollius H."/>
            <person name="Guiguen Y."/>
        </authorList>
    </citation>
    <scope>NUCLEOTIDE SEQUENCE</scope>
    <source>
        <strain evidence="22">Concon-B</strain>
    </source>
</reference>
<dbReference type="InterPro" id="IPR009122">
    <property type="entry name" value="Desmosomal_cadherin"/>
</dbReference>
<keyword evidence="12 19" id="KW-1133">Transmembrane helix</keyword>
<evidence type="ECO:0000256" key="11">
    <source>
        <dbReference type="ARBA" id="ARBA00022949"/>
    </source>
</evidence>
<name>A0A9Q1HWM1_CONCO</name>
<feature type="domain" description="Cadherin" evidence="21">
    <location>
        <begin position="372"/>
        <end position="483"/>
    </location>
</feature>
<evidence type="ECO:0000256" key="15">
    <source>
        <dbReference type="PROSITE-ProRule" id="PRU00043"/>
    </source>
</evidence>
<keyword evidence="3" id="KW-1003">Cell membrane</keyword>
<evidence type="ECO:0000256" key="17">
    <source>
        <dbReference type="RuleBase" id="RU004358"/>
    </source>
</evidence>
<dbReference type="CDD" id="cd11304">
    <property type="entry name" value="Cadherin_repeat"/>
    <property type="match status" value="4"/>
</dbReference>
<dbReference type="Proteomes" id="UP001152803">
    <property type="component" value="Unassembled WGS sequence"/>
</dbReference>
<dbReference type="Gene3D" id="2.60.40.60">
    <property type="entry name" value="Cadherins"/>
    <property type="match status" value="5"/>
</dbReference>
<comment type="caution">
    <text evidence="22">The sequence shown here is derived from an EMBL/GenBank/DDBJ whole genome shotgun (WGS) entry which is preliminary data.</text>
</comment>
<feature type="domain" description="Cadherin" evidence="21">
    <location>
        <begin position="152"/>
        <end position="255"/>
    </location>
</feature>
<dbReference type="PANTHER" id="PTHR24025:SF1">
    <property type="entry name" value="DESMOGLEIN-2"/>
    <property type="match status" value="1"/>
</dbReference>
<evidence type="ECO:0000256" key="12">
    <source>
        <dbReference type="ARBA" id="ARBA00022989"/>
    </source>
</evidence>
<dbReference type="PRINTS" id="PR00205">
    <property type="entry name" value="CADHERIN"/>
</dbReference>
<feature type="compositionally biased region" description="Low complexity" evidence="18">
    <location>
        <begin position="1075"/>
        <end position="1090"/>
    </location>
</feature>
<feature type="region of interest" description="Disordered" evidence="18">
    <location>
        <begin position="1047"/>
        <end position="1104"/>
    </location>
</feature>
<evidence type="ECO:0000256" key="19">
    <source>
        <dbReference type="SAM" id="Phobius"/>
    </source>
</evidence>
<feature type="compositionally biased region" description="Polar residues" evidence="18">
    <location>
        <begin position="1053"/>
        <end position="1070"/>
    </location>
</feature>
<dbReference type="SUPFAM" id="SSF49313">
    <property type="entry name" value="Cadherin-like"/>
    <property type="match status" value="5"/>
</dbReference>
<dbReference type="PANTHER" id="PTHR24025">
    <property type="entry name" value="DESMOGLEIN FAMILY MEMBER"/>
    <property type="match status" value="1"/>
</dbReference>
<dbReference type="FunFam" id="2.60.40.60:FF:000074">
    <property type="entry name" value="Desmoglein 4"/>
    <property type="match status" value="1"/>
</dbReference>
<evidence type="ECO:0000256" key="14">
    <source>
        <dbReference type="ARBA" id="ARBA00023180"/>
    </source>
</evidence>
<dbReference type="GO" id="GO:0005886">
    <property type="term" value="C:plasma membrane"/>
    <property type="evidence" value="ECO:0007669"/>
    <property type="project" value="UniProtKB-SubCell"/>
</dbReference>
<keyword evidence="9 15" id="KW-0106">Calcium</keyword>
<dbReference type="InterPro" id="IPR020894">
    <property type="entry name" value="Cadherin_CS"/>
</dbReference>
<gene>
    <name evidence="22" type="ORF">COCON_G00130670</name>
</gene>
<dbReference type="SMART" id="SM00112">
    <property type="entry name" value="CA"/>
    <property type="match status" value="4"/>
</dbReference>
<dbReference type="FunFam" id="2.60.40.60:FF:000068">
    <property type="entry name" value="Desmoglein 1"/>
    <property type="match status" value="1"/>
</dbReference>
<dbReference type="PRINTS" id="PR01818">
    <property type="entry name" value="DESMOCADHERN"/>
</dbReference>
<dbReference type="PROSITE" id="PS50268">
    <property type="entry name" value="CADHERIN_2"/>
    <property type="match status" value="4"/>
</dbReference>
<dbReference type="GO" id="GO:0045216">
    <property type="term" value="P:cell-cell junction organization"/>
    <property type="evidence" value="ECO:0007669"/>
    <property type="project" value="UniProtKB-ARBA"/>
</dbReference>
<keyword evidence="5 16" id="KW-0812">Transmembrane</keyword>
<evidence type="ECO:0000256" key="9">
    <source>
        <dbReference type="ARBA" id="ARBA00022837"/>
    </source>
</evidence>
<dbReference type="Gene3D" id="4.10.900.10">
    <property type="entry name" value="TCF3-CBD (Catenin binding domain)"/>
    <property type="match status" value="1"/>
</dbReference>
<dbReference type="InterPro" id="IPR050971">
    <property type="entry name" value="Cadherin-domain_protein"/>
</dbReference>
<dbReference type="FunFam" id="2.60.40.60:FF:000031">
    <property type="entry name" value="Cadherin 3"/>
    <property type="match status" value="1"/>
</dbReference>
<organism evidence="22 23">
    <name type="scientific">Conger conger</name>
    <name type="common">Conger eel</name>
    <name type="synonym">Muraena conger</name>
    <dbReference type="NCBI Taxonomy" id="82655"/>
    <lineage>
        <taxon>Eukaryota</taxon>
        <taxon>Metazoa</taxon>
        <taxon>Chordata</taxon>
        <taxon>Craniata</taxon>
        <taxon>Vertebrata</taxon>
        <taxon>Euteleostomi</taxon>
        <taxon>Actinopterygii</taxon>
        <taxon>Neopterygii</taxon>
        <taxon>Teleostei</taxon>
        <taxon>Anguilliformes</taxon>
        <taxon>Congridae</taxon>
        <taxon>Conger</taxon>
    </lineage>
</organism>
<evidence type="ECO:0000256" key="6">
    <source>
        <dbReference type="ARBA" id="ARBA00022723"/>
    </source>
</evidence>
<dbReference type="Pfam" id="PF01049">
    <property type="entry name" value="CADH_Y-type_LIR"/>
    <property type="match status" value="1"/>
</dbReference>
<evidence type="ECO:0000256" key="10">
    <source>
        <dbReference type="ARBA" id="ARBA00022889"/>
    </source>
</evidence>
<dbReference type="GO" id="GO:0055113">
    <property type="term" value="P:epiboly involved in gastrulation with mouth forming second"/>
    <property type="evidence" value="ECO:0007669"/>
    <property type="project" value="UniProtKB-ARBA"/>
</dbReference>